<sequence>MSKPYLCPSCGTNRTRFNLIEQVVHPVKKDPHTGEIIERIGMDDPLQIPYTGEPLRVQCGVCGLVEPEERFVKTAQSHPFPAGVNV</sequence>
<proteinExistence type="predicted"/>
<accession>A0A1I2MA19</accession>
<evidence type="ECO:0000313" key="2">
    <source>
        <dbReference type="Proteomes" id="UP000198661"/>
    </source>
</evidence>
<dbReference type="STRING" id="201973.SAMN04488025_107104"/>
<organism evidence="1 2">
    <name type="scientific">Planifilum fulgidum</name>
    <dbReference type="NCBI Taxonomy" id="201973"/>
    <lineage>
        <taxon>Bacteria</taxon>
        <taxon>Bacillati</taxon>
        <taxon>Bacillota</taxon>
        <taxon>Bacilli</taxon>
        <taxon>Bacillales</taxon>
        <taxon>Thermoactinomycetaceae</taxon>
        <taxon>Planifilum</taxon>
    </lineage>
</organism>
<protein>
    <recommendedName>
        <fullName evidence="3">DNA alkylation repair protein</fullName>
    </recommendedName>
</protein>
<keyword evidence="2" id="KW-1185">Reference proteome</keyword>
<evidence type="ECO:0008006" key="3">
    <source>
        <dbReference type="Google" id="ProtNLM"/>
    </source>
</evidence>
<evidence type="ECO:0000313" key="1">
    <source>
        <dbReference type="EMBL" id="SFF88325.1"/>
    </source>
</evidence>
<dbReference type="Proteomes" id="UP000198661">
    <property type="component" value="Unassembled WGS sequence"/>
</dbReference>
<dbReference type="AlphaFoldDB" id="A0A1I2MA19"/>
<gene>
    <name evidence="1" type="ORF">SAMN04488025_107104</name>
</gene>
<reference evidence="1 2" key="1">
    <citation type="submission" date="2016-10" db="EMBL/GenBank/DDBJ databases">
        <authorList>
            <person name="de Groot N.N."/>
        </authorList>
    </citation>
    <scope>NUCLEOTIDE SEQUENCE [LARGE SCALE GENOMIC DNA]</scope>
    <source>
        <strain evidence="1 2">DSM 44945</strain>
    </source>
</reference>
<name>A0A1I2MA19_9BACL</name>
<dbReference type="OrthoDB" id="2382008at2"/>
<dbReference type="RefSeq" id="WP_092036869.1">
    <property type="nucleotide sequence ID" value="NZ_FOOK01000007.1"/>
</dbReference>
<dbReference type="EMBL" id="FOOK01000007">
    <property type="protein sequence ID" value="SFF88325.1"/>
    <property type="molecule type" value="Genomic_DNA"/>
</dbReference>